<dbReference type="InterPro" id="IPR003593">
    <property type="entry name" value="AAA+_ATPase"/>
</dbReference>
<evidence type="ECO:0000259" key="2">
    <source>
        <dbReference type="SMART" id="SM00382"/>
    </source>
</evidence>
<feature type="compositionally biased region" description="Basic and acidic residues" evidence="1">
    <location>
        <begin position="34"/>
        <end position="43"/>
    </location>
</feature>
<evidence type="ECO:0000313" key="4">
    <source>
        <dbReference type="Proteomes" id="UP001201980"/>
    </source>
</evidence>
<dbReference type="GO" id="GO:0005524">
    <property type="term" value="F:ATP binding"/>
    <property type="evidence" value="ECO:0007669"/>
    <property type="project" value="InterPro"/>
</dbReference>
<dbReference type="InterPro" id="IPR027417">
    <property type="entry name" value="P-loop_NTPase"/>
</dbReference>
<comment type="caution">
    <text evidence="3">The sequence shown here is derived from an EMBL/GenBank/DDBJ whole genome shotgun (WGS) entry which is preliminary data.</text>
</comment>
<feature type="region of interest" description="Disordered" evidence="1">
    <location>
        <begin position="151"/>
        <end position="184"/>
    </location>
</feature>
<evidence type="ECO:0000313" key="3">
    <source>
        <dbReference type="EMBL" id="KAJ2903435.1"/>
    </source>
</evidence>
<accession>A0AAD5RU08</accession>
<gene>
    <name evidence="3" type="ORF">MKZ38_009920</name>
</gene>
<dbReference type="Proteomes" id="UP001201980">
    <property type="component" value="Unassembled WGS sequence"/>
</dbReference>
<reference evidence="3" key="1">
    <citation type="submission" date="2022-07" db="EMBL/GenBank/DDBJ databases">
        <title>Draft genome sequence of Zalerion maritima ATCC 34329, a (micro)plastics degrading marine fungus.</title>
        <authorList>
            <person name="Paco A."/>
            <person name="Goncalves M.F.M."/>
            <person name="Rocha-Santos T.A.P."/>
            <person name="Alves A."/>
        </authorList>
    </citation>
    <scope>NUCLEOTIDE SEQUENCE</scope>
    <source>
        <strain evidence="3">ATCC 34329</strain>
    </source>
</reference>
<feature type="compositionally biased region" description="Polar residues" evidence="1">
    <location>
        <begin position="152"/>
        <end position="179"/>
    </location>
</feature>
<feature type="domain" description="AAA+ ATPase" evidence="2">
    <location>
        <begin position="641"/>
        <end position="766"/>
    </location>
</feature>
<organism evidence="3 4">
    <name type="scientific">Zalerion maritima</name>
    <dbReference type="NCBI Taxonomy" id="339359"/>
    <lineage>
        <taxon>Eukaryota</taxon>
        <taxon>Fungi</taxon>
        <taxon>Dikarya</taxon>
        <taxon>Ascomycota</taxon>
        <taxon>Pezizomycotina</taxon>
        <taxon>Sordariomycetes</taxon>
        <taxon>Lulworthiomycetidae</taxon>
        <taxon>Lulworthiales</taxon>
        <taxon>Lulworthiaceae</taxon>
        <taxon>Zalerion</taxon>
    </lineage>
</organism>
<dbReference type="PANTHER" id="PTHR46411:SF2">
    <property type="entry name" value="AAA+ ATPASE DOMAIN-CONTAINING PROTEIN"/>
    <property type="match status" value="1"/>
</dbReference>
<dbReference type="GO" id="GO:0016887">
    <property type="term" value="F:ATP hydrolysis activity"/>
    <property type="evidence" value="ECO:0007669"/>
    <property type="project" value="InterPro"/>
</dbReference>
<dbReference type="PANTHER" id="PTHR46411">
    <property type="entry name" value="FAMILY ATPASE, PUTATIVE-RELATED"/>
    <property type="match status" value="1"/>
</dbReference>
<feature type="compositionally biased region" description="Polar residues" evidence="1">
    <location>
        <begin position="1"/>
        <end position="10"/>
    </location>
</feature>
<dbReference type="SMART" id="SM00382">
    <property type="entry name" value="AAA"/>
    <property type="match status" value="1"/>
</dbReference>
<dbReference type="AlphaFoldDB" id="A0AAD5RU08"/>
<dbReference type="InterPro" id="IPR054289">
    <property type="entry name" value="DUF7025"/>
</dbReference>
<dbReference type="CDD" id="cd19481">
    <property type="entry name" value="RecA-like_protease"/>
    <property type="match status" value="1"/>
</dbReference>
<dbReference type="Pfam" id="PF00004">
    <property type="entry name" value="AAA"/>
    <property type="match status" value="1"/>
</dbReference>
<dbReference type="SUPFAM" id="SSF52540">
    <property type="entry name" value="P-loop containing nucleoside triphosphate hydrolases"/>
    <property type="match status" value="1"/>
</dbReference>
<feature type="region of interest" description="Disordered" evidence="1">
    <location>
        <begin position="1"/>
        <end position="69"/>
    </location>
</feature>
<evidence type="ECO:0000256" key="1">
    <source>
        <dbReference type="SAM" id="MobiDB-lite"/>
    </source>
</evidence>
<protein>
    <recommendedName>
        <fullName evidence="2">AAA+ ATPase domain-containing protein</fullName>
    </recommendedName>
</protein>
<dbReference type="Gene3D" id="3.40.50.300">
    <property type="entry name" value="P-loop containing nucleotide triphosphate hydrolases"/>
    <property type="match status" value="1"/>
</dbReference>
<sequence length="946" mass="106121">MAPETDNLSEASFEDLGTVEEATADDETTLAKSADAKSNRDLPAEVVGDEAQAQNTSDEDKSDSDYEDADDFADLDWAPTNDIHFVVRWENYEGNVEKEMRSLRPFAIQLDPEDDTRSEASLMDDCYGGDRRIPRDTCMSIPRLNRCKGTELGTTEDATGSTQHLDSMLENDSGSIENSSDFDDEPTGTPVLEFCATLSLANTLYPPPPRPGYGFNHKPKAKTYDLRSSFVTNKYVRIHSPHLVNALRAVTEYYPHINLNNVPVTIPYRSCYLGHIFRDLQAYKVYQRDHHDEEYADTVSKHIDLLLDLIEDDFEDQMEQSEMLQGKGKTTFDTVWTLLKPGTEAYFYDYSAHKNVTCIVHSMAPAVIGPFWTSSVDSYIVQAWRIIWYKGKFHRESHTFSIYSFPGECDISQLAVFPARFLPQNDSEPCIAEATLGRFCWTIAAKGGPCYLELSDDYEFEGEYKKPLQPSTFMNSRLIVDYFHDLGRDHFGNFSPLPPGVHPLGRHQPLDGPRVHKAEFPKNLAYCRCLKCDIGSKDRHRSIWANLDELDPVTDVRPVTSKYYYAMEKNMPSWLFATQRHVLINAKYVGFIGRTLQKSEVVHSSPEVSEIFDGITKSFVPQQMLPQIPDSAPQGVNGGHASRIILLHGSPGTGKTATVEQLAETTHRPLFYLDYPLSRHAPGRSGLNEILSICERTGGIALIDDAERSFGRRSSMMDEASFVYTGLARDLDSFNCTIFLTTNRLAQMDPAFLCRISMAVHFPALSDEQRHKIWTNHFSALAQPSNYSSSIRSGGLSRRVYVSPQTRAFVFEDKEVASLKWNGFEIRNALRSAIWLAESETMASNTHTAMPAPYYRRPARRIPGYCSSFGASPPLAPPVAGGVPRRVASAPHNYPHGLSSAANVAESEREKPSIIALEQHFKIVVRNALQFREHLNVAGVNDGLVG</sequence>
<feature type="compositionally biased region" description="Acidic residues" evidence="1">
    <location>
        <begin position="60"/>
        <end position="69"/>
    </location>
</feature>
<name>A0AAD5RU08_9PEZI</name>
<dbReference type="EMBL" id="JAKWBI020000081">
    <property type="protein sequence ID" value="KAJ2903435.1"/>
    <property type="molecule type" value="Genomic_DNA"/>
</dbReference>
<dbReference type="Pfam" id="PF23232">
    <property type="entry name" value="AAA_lid_13"/>
    <property type="match status" value="1"/>
</dbReference>
<keyword evidence="4" id="KW-1185">Reference proteome</keyword>
<dbReference type="Pfam" id="PF22942">
    <property type="entry name" value="DUF7025"/>
    <property type="match status" value="1"/>
</dbReference>
<proteinExistence type="predicted"/>
<dbReference type="InterPro" id="IPR003959">
    <property type="entry name" value="ATPase_AAA_core"/>
</dbReference>
<dbReference type="InterPro" id="IPR056599">
    <property type="entry name" value="AAA_lid_fung"/>
</dbReference>